<evidence type="ECO:0000313" key="2">
    <source>
        <dbReference type="Proteomes" id="UP000266861"/>
    </source>
</evidence>
<comment type="caution">
    <text evidence="1">The sequence shown here is derived from an EMBL/GenBank/DDBJ whole genome shotgun (WGS) entry which is preliminary data.</text>
</comment>
<name>A0A397IFW3_9GLOM</name>
<dbReference type="AlphaFoldDB" id="A0A397IFW3"/>
<protein>
    <submittedName>
        <fullName evidence="1">Uncharacterized protein</fullName>
    </submittedName>
</protein>
<accession>A0A397IFW3</accession>
<reference evidence="1 2" key="1">
    <citation type="submission" date="2018-08" db="EMBL/GenBank/DDBJ databases">
        <title>Genome and evolution of the arbuscular mycorrhizal fungus Diversispora epigaea (formerly Glomus versiforme) and its bacterial endosymbionts.</title>
        <authorList>
            <person name="Sun X."/>
            <person name="Fei Z."/>
            <person name="Harrison M."/>
        </authorList>
    </citation>
    <scope>NUCLEOTIDE SEQUENCE [LARGE SCALE GENOMIC DNA]</scope>
    <source>
        <strain evidence="1 2">IT104</strain>
    </source>
</reference>
<dbReference type="EMBL" id="PQFF01000204">
    <property type="protein sequence ID" value="RHZ74801.1"/>
    <property type="molecule type" value="Genomic_DNA"/>
</dbReference>
<keyword evidence="2" id="KW-1185">Reference proteome</keyword>
<organism evidence="1 2">
    <name type="scientific">Diversispora epigaea</name>
    <dbReference type="NCBI Taxonomy" id="1348612"/>
    <lineage>
        <taxon>Eukaryota</taxon>
        <taxon>Fungi</taxon>
        <taxon>Fungi incertae sedis</taxon>
        <taxon>Mucoromycota</taxon>
        <taxon>Glomeromycotina</taxon>
        <taxon>Glomeromycetes</taxon>
        <taxon>Diversisporales</taxon>
        <taxon>Diversisporaceae</taxon>
        <taxon>Diversispora</taxon>
    </lineage>
</organism>
<proteinExistence type="predicted"/>
<evidence type="ECO:0000313" key="1">
    <source>
        <dbReference type="EMBL" id="RHZ74801.1"/>
    </source>
</evidence>
<sequence length="70" mass="7945">MPDNLPIENLQPIVIIEMDNDPEISISFFEDSNEEEFELNEINSFSQAINKASNEISSRQIQGLASNFIN</sequence>
<dbReference type="Proteomes" id="UP000266861">
    <property type="component" value="Unassembled WGS sequence"/>
</dbReference>
<gene>
    <name evidence="1" type="ORF">Glove_219g185</name>
</gene>